<name>X1V3K2_9ZZZZ</name>
<feature type="non-terminal residue" evidence="1">
    <location>
        <position position="61"/>
    </location>
</feature>
<proteinExistence type="predicted"/>
<protein>
    <submittedName>
        <fullName evidence="1">Uncharacterized protein</fullName>
    </submittedName>
</protein>
<evidence type="ECO:0000313" key="1">
    <source>
        <dbReference type="EMBL" id="GAI99204.1"/>
    </source>
</evidence>
<dbReference type="AlphaFoldDB" id="X1V3K2"/>
<comment type="caution">
    <text evidence="1">The sequence shown here is derived from an EMBL/GenBank/DDBJ whole genome shotgun (WGS) entry which is preliminary data.</text>
</comment>
<reference evidence="1" key="1">
    <citation type="journal article" date="2014" name="Front. Microbiol.">
        <title>High frequency of phylogenetically diverse reductive dehalogenase-homologous genes in deep subseafloor sedimentary metagenomes.</title>
        <authorList>
            <person name="Kawai M."/>
            <person name="Futagami T."/>
            <person name="Toyoda A."/>
            <person name="Takaki Y."/>
            <person name="Nishi S."/>
            <person name="Hori S."/>
            <person name="Arai W."/>
            <person name="Tsubouchi T."/>
            <person name="Morono Y."/>
            <person name="Uchiyama I."/>
            <person name="Ito T."/>
            <person name="Fujiyama A."/>
            <person name="Inagaki F."/>
            <person name="Takami H."/>
        </authorList>
    </citation>
    <scope>NUCLEOTIDE SEQUENCE</scope>
    <source>
        <strain evidence="1">Expedition CK06-06</strain>
    </source>
</reference>
<organism evidence="1">
    <name type="scientific">marine sediment metagenome</name>
    <dbReference type="NCBI Taxonomy" id="412755"/>
    <lineage>
        <taxon>unclassified sequences</taxon>
        <taxon>metagenomes</taxon>
        <taxon>ecological metagenomes</taxon>
    </lineage>
</organism>
<gene>
    <name evidence="1" type="ORF">S12H4_27670</name>
</gene>
<dbReference type="EMBL" id="BARW01015810">
    <property type="protein sequence ID" value="GAI99204.1"/>
    <property type="molecule type" value="Genomic_DNA"/>
</dbReference>
<sequence length="61" mass="6900">MDKKTGVSKNPIVRRIIIGTDSLFYDLETATGPDIQATKPPLPSFTFPNRINSFYFEFDTS</sequence>
<accession>X1V3K2</accession>